<dbReference type="STRING" id="1192034.CAP_8238"/>
<feature type="compositionally biased region" description="Low complexity" evidence="1">
    <location>
        <begin position="27"/>
        <end position="37"/>
    </location>
</feature>
<evidence type="ECO:0000313" key="3">
    <source>
        <dbReference type="Proteomes" id="UP000019678"/>
    </source>
</evidence>
<gene>
    <name evidence="2" type="ORF">CAP_8238</name>
</gene>
<organism evidence="2 3">
    <name type="scientific">Chondromyces apiculatus DSM 436</name>
    <dbReference type="NCBI Taxonomy" id="1192034"/>
    <lineage>
        <taxon>Bacteria</taxon>
        <taxon>Pseudomonadati</taxon>
        <taxon>Myxococcota</taxon>
        <taxon>Polyangia</taxon>
        <taxon>Polyangiales</taxon>
        <taxon>Polyangiaceae</taxon>
        <taxon>Chondromyces</taxon>
    </lineage>
</organism>
<dbReference type="AlphaFoldDB" id="A0A017TFM8"/>
<reference evidence="2 3" key="1">
    <citation type="submission" date="2013-05" db="EMBL/GenBank/DDBJ databases">
        <title>Genome assembly of Chondromyces apiculatus DSM 436.</title>
        <authorList>
            <person name="Sharma G."/>
            <person name="Khatri I."/>
            <person name="Kaur C."/>
            <person name="Mayilraj S."/>
            <person name="Subramanian S."/>
        </authorList>
    </citation>
    <scope>NUCLEOTIDE SEQUENCE [LARGE SCALE GENOMIC DNA]</scope>
    <source>
        <strain evidence="2 3">DSM 436</strain>
    </source>
</reference>
<feature type="region of interest" description="Disordered" evidence="1">
    <location>
        <begin position="89"/>
        <end position="110"/>
    </location>
</feature>
<evidence type="ECO:0000256" key="1">
    <source>
        <dbReference type="SAM" id="MobiDB-lite"/>
    </source>
</evidence>
<name>A0A017TFM8_9BACT</name>
<feature type="region of interest" description="Disordered" evidence="1">
    <location>
        <begin position="20"/>
        <end position="40"/>
    </location>
</feature>
<dbReference type="Proteomes" id="UP000019678">
    <property type="component" value="Unassembled WGS sequence"/>
</dbReference>
<sequence>MVAITVGGIVLGGACSDGESLGPPLPTGGQTSTPTGGNVDECNDGAERDCSVTIAEHNGVVTCMHGTQACEDGHWTACGGAAKRITTMPRPGGDADADAAEDNGLPRPRSLSMPGICVDNPCDPSCQEFEEDPGPEGVTIESDVPPFEWYSGDINGLDPEIAQQGTTEPCATAEDCQFDQYCDEPSPVGCAHHPCGTGTTGGATGSSTVGLFQECSPCVQKVCAEHPECCIQAYTGTCEHDQCVTGTALKPGCDTCTDSICNKTIAMGGYPGCCSYTCTTHAYCEGRFGVGSECSALTGKCSCSDAGTCGNQGHTCNSGVCNGNWTTQCTSRVAANCAPKTCATASIPKWTQACVNHAQNLCGFSCEPAAAGCVHNPCYTGDALNSSCPGVAAVCATTSSCCATAWTDDCVKQYQTLNNTQCPPKGSCTSYLPGEANAHCAGADLTLGVPCGGTVPVCNRGSTTLPVNTHIEIDSYPAGTNSYPSSGVTEVLAACTYPRGTLACSTNLSEPLPPGECINMAGCDAVPVGSELRVNAGNNVAECVCGNNWSVYQNEACTSPACVANANVSFIKKLTMFIAVDLSTSMACSGGNCPSHPSIDEYTCDSPAQKLSLQRWIPLRDAMKSFFQDPGSAGMDIALRFWPDPYPVACGANTCAQSGAGNGCAQPLHFGTLTAASGAADTHETNLVNAMNTKVPCGDTPIYNSLDGALYWATQHKLTHPDQEVAVVYISDGFATHCNTNWFDISQLSRDAFHNHGVRTYPIGFGAAQEAFVVQLAQFGGGRGFFFNTTGSALQSGLIAAMKSIRGDVQPCDVQVPVALQNNNDPTVTIDDLEVVYTHSNGTEEILPRRANLAACGGLPGWYPDNATDPTFAKLCPATCSVVQADLGARVQARLEGGCVASFQPTTYTQTYTADCPSGAKVQWGFLRWESTTPSDTRVDFTARTADTTAGLATATSHALGTASAALGTQSCTMTGPSPTCPVDLYTQLGELPDARKDILELTMALNPSGDLLTAPTVHSWEITYSCPYSE</sequence>
<accession>A0A017TFM8</accession>
<proteinExistence type="predicted"/>
<dbReference type="eggNOG" id="COG2304">
    <property type="taxonomic scope" value="Bacteria"/>
</dbReference>
<dbReference type="Gene3D" id="3.40.50.410">
    <property type="entry name" value="von Willebrand factor, type A domain"/>
    <property type="match status" value="1"/>
</dbReference>
<protein>
    <recommendedName>
        <fullName evidence="4">VWFA domain-containing protein</fullName>
    </recommendedName>
</protein>
<comment type="caution">
    <text evidence="2">The sequence shown here is derived from an EMBL/GenBank/DDBJ whole genome shotgun (WGS) entry which is preliminary data.</text>
</comment>
<evidence type="ECO:0008006" key="4">
    <source>
        <dbReference type="Google" id="ProtNLM"/>
    </source>
</evidence>
<dbReference type="InterPro" id="IPR036465">
    <property type="entry name" value="vWFA_dom_sf"/>
</dbReference>
<dbReference type="EMBL" id="ASRX01000008">
    <property type="protein sequence ID" value="EYF07737.1"/>
    <property type="molecule type" value="Genomic_DNA"/>
</dbReference>
<keyword evidence="3" id="KW-1185">Reference proteome</keyword>
<evidence type="ECO:0000313" key="2">
    <source>
        <dbReference type="EMBL" id="EYF07737.1"/>
    </source>
</evidence>
<dbReference type="SUPFAM" id="SSF53300">
    <property type="entry name" value="vWA-like"/>
    <property type="match status" value="1"/>
</dbReference>